<organism evidence="6 7">
    <name type="scientific">[Collinsella] massiliensis</name>
    <dbReference type="NCBI Taxonomy" id="1232426"/>
    <lineage>
        <taxon>Bacteria</taxon>
        <taxon>Bacillati</taxon>
        <taxon>Actinomycetota</taxon>
        <taxon>Coriobacteriia</taxon>
        <taxon>Coriobacteriales</taxon>
        <taxon>Coriobacteriaceae</taxon>
        <taxon>Enorma</taxon>
    </lineage>
</organism>
<dbReference type="InterPro" id="IPR000055">
    <property type="entry name" value="Restrct_endonuc_typeI_TRD"/>
</dbReference>
<name>A0A1Y3XW42_9ACTN</name>
<sequence length="443" mass="49818">MARKKQAKTPEQLLGEALVPCEEQPYAVPDNWCWVRASAVLRPMETANLDGESFDYIDIDAIDNKARAIREVKTLPVEKAPSRAKRRVHDGDTLFSMVRPYLRNIAYVDSSHDDCVASTGFYVCSPNAVIDRRYLYHLLCSDYTVNGLTSFMKGDNSPSIKKGDFDAFPLPIPPLAEQRRIVERVEGLFAKLDEAEGAIQNVHASARRRRVSLLHSAFTGELSKSWREDRKLPDSSWKNKRFDEVATVKTNLVDPAKYLDMPHIAPDNIERETGKLLGFNTVSIDGVTSGKHHFYPGQILYSKIRPYLSKAIIANCEGLCSADMYPIDAEINAVYLWYYMLSQDFLVQTYDAGSRTVLPKINKKSLGAIRVPTPAIDEQEFIAEVLSKAITKLNSTEEVLQITLKRIGEIKRAILSRALRGRLSTNKSSDVASKEMLLELSKV</sequence>
<evidence type="ECO:0000256" key="3">
    <source>
        <dbReference type="ARBA" id="ARBA00023125"/>
    </source>
</evidence>
<comment type="caution">
    <text evidence="6">The sequence shown here is derived from an EMBL/GenBank/DDBJ whole genome shotgun (WGS) entry which is preliminary data.</text>
</comment>
<gene>
    <name evidence="6" type="ORF">B5G02_02250</name>
</gene>
<dbReference type="GO" id="GO:0003677">
    <property type="term" value="F:DNA binding"/>
    <property type="evidence" value="ECO:0007669"/>
    <property type="project" value="UniProtKB-KW"/>
</dbReference>
<dbReference type="EMBL" id="NFIE01000004">
    <property type="protein sequence ID" value="OUN89321.1"/>
    <property type="molecule type" value="Genomic_DNA"/>
</dbReference>
<dbReference type="PANTHER" id="PTHR43140">
    <property type="entry name" value="TYPE-1 RESTRICTION ENZYME ECOKI SPECIFICITY PROTEIN"/>
    <property type="match status" value="1"/>
</dbReference>
<evidence type="ECO:0000256" key="1">
    <source>
        <dbReference type="ARBA" id="ARBA00010923"/>
    </source>
</evidence>
<evidence type="ECO:0000259" key="5">
    <source>
        <dbReference type="Pfam" id="PF01420"/>
    </source>
</evidence>
<dbReference type="Gene3D" id="3.90.220.20">
    <property type="entry name" value="DNA methylase specificity domains"/>
    <property type="match status" value="2"/>
</dbReference>
<protein>
    <recommendedName>
        <fullName evidence="5">Type I restriction modification DNA specificity domain-containing protein</fullName>
    </recommendedName>
</protein>
<dbReference type="GO" id="GO:0009307">
    <property type="term" value="P:DNA restriction-modification system"/>
    <property type="evidence" value="ECO:0007669"/>
    <property type="project" value="UniProtKB-KW"/>
</dbReference>
<dbReference type="InterPro" id="IPR044946">
    <property type="entry name" value="Restrct_endonuc_typeI_TRD_sf"/>
</dbReference>
<keyword evidence="3" id="KW-0238">DNA-binding</keyword>
<keyword evidence="7" id="KW-1185">Reference proteome</keyword>
<evidence type="ECO:0000313" key="7">
    <source>
        <dbReference type="Proteomes" id="UP000195781"/>
    </source>
</evidence>
<dbReference type="PANTHER" id="PTHR43140:SF1">
    <property type="entry name" value="TYPE I RESTRICTION ENZYME ECOKI SPECIFICITY SUBUNIT"/>
    <property type="match status" value="1"/>
</dbReference>
<dbReference type="Proteomes" id="UP000195781">
    <property type="component" value="Unassembled WGS sequence"/>
</dbReference>
<evidence type="ECO:0000256" key="2">
    <source>
        <dbReference type="ARBA" id="ARBA00022747"/>
    </source>
</evidence>
<feature type="domain" description="Type I restriction modification DNA specificity" evidence="5">
    <location>
        <begin position="236"/>
        <end position="397"/>
    </location>
</feature>
<comment type="similarity">
    <text evidence="1">Belongs to the type-I restriction system S methylase family.</text>
</comment>
<evidence type="ECO:0000313" key="6">
    <source>
        <dbReference type="EMBL" id="OUN89321.1"/>
    </source>
</evidence>
<dbReference type="RefSeq" id="WP_094335009.1">
    <property type="nucleotide sequence ID" value="NZ_NFIE01000004.1"/>
</dbReference>
<dbReference type="SUPFAM" id="SSF116734">
    <property type="entry name" value="DNA methylase specificity domain"/>
    <property type="match status" value="2"/>
</dbReference>
<dbReference type="AlphaFoldDB" id="A0A1Y3XW42"/>
<keyword evidence="2" id="KW-0680">Restriction system</keyword>
<proteinExistence type="inferred from homology"/>
<accession>A0A1Y3XW42</accession>
<evidence type="ECO:0000256" key="4">
    <source>
        <dbReference type="ARBA" id="ARBA00038652"/>
    </source>
</evidence>
<dbReference type="OrthoDB" id="3190754at2"/>
<feature type="domain" description="Type I restriction modification DNA specificity" evidence="5">
    <location>
        <begin position="83"/>
        <end position="194"/>
    </location>
</feature>
<reference evidence="7" key="1">
    <citation type="submission" date="2017-04" db="EMBL/GenBank/DDBJ databases">
        <title>Function of individual gut microbiota members based on whole genome sequencing of pure cultures obtained from chicken caecum.</title>
        <authorList>
            <person name="Medvecky M."/>
            <person name="Cejkova D."/>
            <person name="Polansky O."/>
            <person name="Karasova D."/>
            <person name="Kubasova T."/>
            <person name="Cizek A."/>
            <person name="Rychlik I."/>
        </authorList>
    </citation>
    <scope>NUCLEOTIDE SEQUENCE [LARGE SCALE GENOMIC DNA]</scope>
    <source>
        <strain evidence="7">An5</strain>
    </source>
</reference>
<dbReference type="InterPro" id="IPR051212">
    <property type="entry name" value="Type-I_RE_S_subunit"/>
</dbReference>
<dbReference type="Pfam" id="PF01420">
    <property type="entry name" value="Methylase_S"/>
    <property type="match status" value="2"/>
</dbReference>
<comment type="subunit">
    <text evidence="4">The methyltransferase is composed of M and S polypeptides.</text>
</comment>